<proteinExistence type="predicted"/>
<evidence type="ECO:0000256" key="1">
    <source>
        <dbReference type="SAM" id="Coils"/>
    </source>
</evidence>
<keyword evidence="1" id="KW-0175">Coiled coil</keyword>
<sequence>MKNLFASSRNGEENSVAQNEGRTMIHLEEFNKLREELEANNQSLKDALHKTEGEKHKVIVERKKLETELQQLKAEQEKQLLEKE</sequence>
<reference evidence="3 4" key="1">
    <citation type="submission" date="2020-06" db="EMBL/GenBank/DDBJ databases">
        <title>Draft genome sequence of Lactic acid bacteria from Okinawan-style tofu.</title>
        <authorList>
            <person name="Takara I."/>
            <person name="Ikematsu S."/>
        </authorList>
    </citation>
    <scope>NUCLEOTIDE SEQUENCE [LARGE SCALE GENOMIC DNA]</scope>
    <source>
        <strain evidence="4">lg38</strain>
    </source>
</reference>
<dbReference type="Proteomes" id="UP000504756">
    <property type="component" value="Unassembled WGS sequence"/>
</dbReference>
<dbReference type="EMBL" id="BLXU01000016">
    <property type="protein sequence ID" value="GFO52793.1"/>
    <property type="molecule type" value="Genomic_DNA"/>
</dbReference>
<name>A0A6L2ZXJ4_9LACT</name>
<comment type="caution">
    <text evidence="3">The sequence shown here is derived from an EMBL/GenBank/DDBJ whole genome shotgun (WGS) entry which is preliminary data.</text>
</comment>
<feature type="compositionally biased region" description="Polar residues" evidence="2">
    <location>
        <begin position="1"/>
        <end position="21"/>
    </location>
</feature>
<evidence type="ECO:0000313" key="3">
    <source>
        <dbReference type="EMBL" id="GFO52793.1"/>
    </source>
</evidence>
<gene>
    <name evidence="3" type="ORF">ikelab_20680</name>
</gene>
<feature type="region of interest" description="Disordered" evidence="2">
    <location>
        <begin position="1"/>
        <end position="22"/>
    </location>
</feature>
<protein>
    <submittedName>
        <fullName evidence="3">Uncharacterized protein</fullName>
    </submittedName>
</protein>
<dbReference type="AlphaFoldDB" id="A0A6L2ZXJ4"/>
<organism evidence="3 4">
    <name type="scientific">Lactococcus garvieae</name>
    <dbReference type="NCBI Taxonomy" id="1363"/>
    <lineage>
        <taxon>Bacteria</taxon>
        <taxon>Bacillati</taxon>
        <taxon>Bacillota</taxon>
        <taxon>Bacilli</taxon>
        <taxon>Lactobacillales</taxon>
        <taxon>Streptococcaceae</taxon>
        <taxon>Lactococcus</taxon>
    </lineage>
</organism>
<dbReference type="RefSeq" id="WP_255303381.1">
    <property type="nucleotide sequence ID" value="NZ_BLXU01000016.1"/>
</dbReference>
<accession>A0A6L2ZXJ4</accession>
<evidence type="ECO:0000256" key="2">
    <source>
        <dbReference type="SAM" id="MobiDB-lite"/>
    </source>
</evidence>
<evidence type="ECO:0000313" key="4">
    <source>
        <dbReference type="Proteomes" id="UP000504756"/>
    </source>
</evidence>
<feature type="coiled-coil region" evidence="1">
    <location>
        <begin position="27"/>
        <end position="84"/>
    </location>
</feature>